<sequence>MKQKKPTNDARLEGYDPVPVPVLDSTIANTDILARITLTFLQTLSLSRLEESWYALVRAWPILAARVRSTPCTPSGISYLIPQPSTLSALETRSRTTSKEAEKHLVLVDASFRSISTYQPIVGKALNGSLSRTQISVGHAPARAEQDDMTCANACKTFKELLEADQSFLTAQATRWADATVVTIAFSHIAGDAFGIKSIFAGWADALRGQVPAGLEGLGKDPYIEYAPPQGKKAKDENGKQVGLGKGWKKFGFVETVRLISNLLWDIKVKRPEKSIEQFYIYMPEEKVQQLITQAKQDLEQLAAAQDACNSSSEHGGHLEKQPTPPLDYTVSTFNILFAFLLQNIHAANPSPRKRSSVLTIINAKHRPPAGHSPSDYPSHQLWGGAFGVPLRPLSSGEYANLPLGQIALHIRESLKEQIDPENIRANIVTSLKHGLWKNPSGKVLFFAGPRDYWYGCTEWRSVRFNAIDFRGALEPGEKETGGGEGNQVRPVAIGTHMEIPMTQRNRWVIFGDAGKGVWFSGGMTRKEVHNAKGFGRYEWVQ</sequence>
<reference evidence="4" key="1">
    <citation type="submission" date="2016-04" db="EMBL/GenBank/DDBJ databases">
        <authorList>
            <person name="Guldener U."/>
            <person name="Guldener U."/>
        </authorList>
    </citation>
    <scope>NUCLEOTIDE SEQUENCE [LARGE SCALE GENOMIC DNA]</scope>
    <source>
        <strain evidence="4">UB2112</strain>
    </source>
</reference>
<dbReference type="EMBL" id="ULHB01000034">
    <property type="protein sequence ID" value="SYW78113.1"/>
    <property type="molecule type" value="Genomic_DNA"/>
</dbReference>
<keyword evidence="2" id="KW-0808">Transferase</keyword>
<dbReference type="Proteomes" id="UP000658997">
    <property type="component" value="Unassembled WGS sequence"/>
</dbReference>
<name>A0A1K0H3X3_9BASI</name>
<dbReference type="Gene3D" id="3.30.559.10">
    <property type="entry name" value="Chloramphenicol acetyltransferase-like domain"/>
    <property type="match status" value="2"/>
</dbReference>
<gene>
    <name evidence="3" type="ORF">UBRO2_02305</name>
    <name evidence="2" type="ORF">UBRO_04871</name>
</gene>
<accession>A0A1K0H3X3</accession>
<dbReference type="PANTHER" id="PTHR31642">
    <property type="entry name" value="TRICHOTHECENE 3-O-ACETYLTRANSFERASE"/>
    <property type="match status" value="1"/>
</dbReference>
<reference evidence="3" key="3">
    <citation type="submission" date="2018-08" db="EMBL/GenBank/DDBJ databases">
        <authorList>
            <person name="Guldener U."/>
        </authorList>
    </citation>
    <scope>NUCLEOTIDE SEQUENCE</scope>
    <source>
        <strain evidence="3">UB2</strain>
    </source>
</reference>
<evidence type="ECO:0000313" key="4">
    <source>
        <dbReference type="Proteomes" id="UP000179920"/>
    </source>
</evidence>
<reference evidence="2" key="2">
    <citation type="submission" date="2016-04" db="EMBL/GenBank/DDBJ databases">
        <authorList>
            <person name="Evans L.H."/>
            <person name="Alamgir A."/>
            <person name="Owens N."/>
            <person name="Weber N.D."/>
            <person name="Virtaneva K."/>
            <person name="Barbian K."/>
            <person name="Babar A."/>
            <person name="Rosenke K."/>
        </authorList>
    </citation>
    <scope>NUCLEOTIDE SEQUENCE</scope>
    <source>
        <strain evidence="2">UB2112</strain>
    </source>
</reference>
<dbReference type="GO" id="GO:0016747">
    <property type="term" value="F:acyltransferase activity, transferring groups other than amino-acyl groups"/>
    <property type="evidence" value="ECO:0007669"/>
    <property type="project" value="TreeGrafter"/>
</dbReference>
<evidence type="ECO:0000313" key="5">
    <source>
        <dbReference type="Proteomes" id="UP000658997"/>
    </source>
</evidence>
<organism evidence="2 4">
    <name type="scientific">Ustilago bromivora</name>
    <dbReference type="NCBI Taxonomy" id="307758"/>
    <lineage>
        <taxon>Eukaryota</taxon>
        <taxon>Fungi</taxon>
        <taxon>Dikarya</taxon>
        <taxon>Basidiomycota</taxon>
        <taxon>Ustilaginomycotina</taxon>
        <taxon>Ustilaginomycetes</taxon>
        <taxon>Ustilaginales</taxon>
        <taxon>Ustilaginaceae</taxon>
        <taxon>Ustilago</taxon>
    </lineage>
</organism>
<evidence type="ECO:0000256" key="1">
    <source>
        <dbReference type="SAM" id="MobiDB-lite"/>
    </source>
</evidence>
<feature type="region of interest" description="Disordered" evidence="1">
    <location>
        <begin position="305"/>
        <end position="324"/>
    </location>
</feature>
<dbReference type="InterPro" id="IPR023213">
    <property type="entry name" value="CAT-like_dom_sf"/>
</dbReference>
<dbReference type="EMBL" id="LT558123">
    <property type="protein sequence ID" value="SAM82157.1"/>
    <property type="molecule type" value="Genomic_DNA"/>
</dbReference>
<keyword evidence="5" id="KW-1185">Reference proteome</keyword>
<evidence type="ECO:0000313" key="2">
    <source>
        <dbReference type="EMBL" id="SAM82157.1"/>
    </source>
</evidence>
<dbReference type="PANTHER" id="PTHR31642:SF294">
    <property type="entry name" value="ACETYLTRANSFERASE MATC1"/>
    <property type="match status" value="1"/>
</dbReference>
<dbReference type="Proteomes" id="UP000179920">
    <property type="component" value="Chromosome VII"/>
</dbReference>
<proteinExistence type="predicted"/>
<dbReference type="OrthoDB" id="21502at2759"/>
<dbReference type="InterPro" id="IPR050317">
    <property type="entry name" value="Plant_Fungal_Acyltransferase"/>
</dbReference>
<dbReference type="AlphaFoldDB" id="A0A1K0H3X3"/>
<evidence type="ECO:0000313" key="3">
    <source>
        <dbReference type="EMBL" id="SYW78113.1"/>
    </source>
</evidence>
<protein>
    <submittedName>
        <fullName evidence="2">Acetyltransferase involved in MEL production</fullName>
    </submittedName>
</protein>